<feature type="binding site" evidence="5">
    <location>
        <position position="136"/>
    </location>
    <ligand>
        <name>N(2)-acetyl-L-ornithine</name>
        <dbReference type="ChEBI" id="CHEBI:57805"/>
    </ligand>
</feature>
<feature type="binding site" evidence="5">
    <location>
        <begin position="218"/>
        <end position="221"/>
    </location>
    <ligand>
        <name>pyridoxal 5'-phosphate</name>
        <dbReference type="ChEBI" id="CHEBI:597326"/>
    </ligand>
</feature>
<dbReference type="FunFam" id="3.40.640.10:FF:000004">
    <property type="entry name" value="Acetylornithine aminotransferase"/>
    <property type="match status" value="1"/>
</dbReference>
<dbReference type="InterPro" id="IPR015422">
    <property type="entry name" value="PyrdxlP-dep_Trfase_small"/>
</dbReference>
<dbReference type="AlphaFoldDB" id="A0A3N2CUI7"/>
<feature type="binding site" evidence="5">
    <location>
        <position position="276"/>
    </location>
    <ligand>
        <name>pyridoxal 5'-phosphate</name>
        <dbReference type="ChEBI" id="CHEBI:597326"/>
    </ligand>
</feature>
<comment type="pathway">
    <text evidence="5">Amino-acid biosynthesis; L-arginine biosynthesis; N(2)-acetyl-L-ornithine from L-glutamate: step 4/4.</text>
</comment>
<comment type="similarity">
    <text evidence="5">Belongs to the class-III pyridoxal-phosphate-dependent aminotransferase family. ArgD subfamily.</text>
</comment>
<evidence type="ECO:0000256" key="5">
    <source>
        <dbReference type="HAMAP-Rule" id="MF_01107"/>
    </source>
</evidence>
<dbReference type="OrthoDB" id="4510254at2"/>
<dbReference type="InterPro" id="IPR004636">
    <property type="entry name" value="AcOrn/SuccOrn_fam"/>
</dbReference>
<evidence type="ECO:0000313" key="6">
    <source>
        <dbReference type="EMBL" id="ROR91197.1"/>
    </source>
</evidence>
<evidence type="ECO:0000313" key="7">
    <source>
        <dbReference type="Proteomes" id="UP000281738"/>
    </source>
</evidence>
<dbReference type="GO" id="GO:0005737">
    <property type="term" value="C:cytoplasm"/>
    <property type="evidence" value="ECO:0007669"/>
    <property type="project" value="UniProtKB-SubCell"/>
</dbReference>
<dbReference type="Proteomes" id="UP000281738">
    <property type="component" value="Unassembled WGS sequence"/>
</dbReference>
<dbReference type="GO" id="GO:0030170">
    <property type="term" value="F:pyridoxal phosphate binding"/>
    <property type="evidence" value="ECO:0007669"/>
    <property type="project" value="InterPro"/>
</dbReference>
<feature type="binding site" evidence="5">
    <location>
        <position position="133"/>
    </location>
    <ligand>
        <name>pyridoxal 5'-phosphate</name>
        <dbReference type="ChEBI" id="CHEBI:597326"/>
    </ligand>
</feature>
<dbReference type="NCBIfam" id="TIGR00707">
    <property type="entry name" value="argD"/>
    <property type="match status" value="1"/>
</dbReference>
<keyword evidence="3 5" id="KW-0808">Transferase</keyword>
<dbReference type="InterPro" id="IPR015421">
    <property type="entry name" value="PyrdxlP-dep_Trfase_major"/>
</dbReference>
<sequence length="397" mass="41057">MSELLERYGASLMNAFGPPKLALVRGEGAHVWDDQGREYVDFLGGIAVNTLGHAHPALVEALSTQVRTLGHVSNFFTSPQQVALAERLVALMTPADVEARVFFSNSGAEANEAALKLTRLTGRSHVVAMQDAFHGRTMGSLALTSKAAYREPFEPLPGHVTWVPFGDVEALAAAVTDETAAVVIEPLQGEAGVNEAPAAYLAAAREVTERHGALLWFDEVQSGMGRTGTWLASQASGVVPDLVTLAKGLGGGMPIGATLGLGRAATLFEPGNHGTTFGGNPLSCATALAVLDTIERDGLLARAVEVGERLRSGLAEDPRVTDVRGLGVLVGLTLAEEKASAVVAAAQEAGWIINATGPDRVRLAPPLVVTDDDVAGFLAAWPGLLDAAGLAGGVGSP</sequence>
<dbReference type="Pfam" id="PF00202">
    <property type="entry name" value="Aminotran_3"/>
    <property type="match status" value="1"/>
</dbReference>
<dbReference type="SUPFAM" id="SSF53383">
    <property type="entry name" value="PLP-dependent transferases"/>
    <property type="match status" value="1"/>
</dbReference>
<dbReference type="EMBL" id="RKHO01000001">
    <property type="protein sequence ID" value="ROR91197.1"/>
    <property type="molecule type" value="Genomic_DNA"/>
</dbReference>
<comment type="subcellular location">
    <subcellularLocation>
        <location evidence="5">Cytoplasm</location>
    </subcellularLocation>
</comment>
<dbReference type="Gene3D" id="3.40.640.10">
    <property type="entry name" value="Type I PLP-dependent aspartate aminotransferase-like (Major domain)"/>
    <property type="match status" value="1"/>
</dbReference>
<proteinExistence type="inferred from homology"/>
<comment type="subunit">
    <text evidence="5">Homodimer.</text>
</comment>
<keyword evidence="2 5" id="KW-0028">Amino-acid biosynthesis</keyword>
<reference evidence="6 7" key="1">
    <citation type="submission" date="2018-11" db="EMBL/GenBank/DDBJ databases">
        <title>Sequencing the genomes of 1000 actinobacteria strains.</title>
        <authorList>
            <person name="Klenk H.-P."/>
        </authorList>
    </citation>
    <scope>NUCLEOTIDE SEQUENCE [LARGE SCALE GENOMIC DNA]</scope>
    <source>
        <strain evidence="6 7">DSM 12652</strain>
    </source>
</reference>
<accession>A0A3N2CUI7</accession>
<dbReference type="InterPro" id="IPR015424">
    <property type="entry name" value="PyrdxlP-dep_Trfase"/>
</dbReference>
<dbReference type="EC" id="2.6.1.11" evidence="5"/>
<dbReference type="InterPro" id="IPR050103">
    <property type="entry name" value="Class-III_PLP-dep_AT"/>
</dbReference>
<dbReference type="InterPro" id="IPR049704">
    <property type="entry name" value="Aminotrans_3_PPA_site"/>
</dbReference>
<dbReference type="PANTHER" id="PTHR11986:SF79">
    <property type="entry name" value="ACETYLORNITHINE AMINOTRANSFERASE, MITOCHONDRIAL"/>
    <property type="match status" value="1"/>
</dbReference>
<feature type="modified residue" description="N6-(pyridoxal phosphate)lysine" evidence="5">
    <location>
        <position position="247"/>
    </location>
</feature>
<comment type="catalytic activity">
    <reaction evidence="5">
        <text>N(2)-acetyl-L-ornithine + 2-oxoglutarate = N-acetyl-L-glutamate 5-semialdehyde + L-glutamate</text>
        <dbReference type="Rhea" id="RHEA:18049"/>
        <dbReference type="ChEBI" id="CHEBI:16810"/>
        <dbReference type="ChEBI" id="CHEBI:29123"/>
        <dbReference type="ChEBI" id="CHEBI:29985"/>
        <dbReference type="ChEBI" id="CHEBI:57805"/>
        <dbReference type="EC" id="2.6.1.11"/>
    </reaction>
</comment>
<name>A0A3N2CUI7_9ACTN</name>
<gene>
    <name evidence="5" type="primary">argD</name>
    <name evidence="6" type="ORF">EDD33_2063</name>
</gene>
<dbReference type="Gene3D" id="3.90.1150.10">
    <property type="entry name" value="Aspartate Aminotransferase, domain 1"/>
    <property type="match status" value="1"/>
</dbReference>
<keyword evidence="5" id="KW-0055">Arginine biosynthesis</keyword>
<dbReference type="GO" id="GO:0003992">
    <property type="term" value="F:N2-acetyl-L-ornithine:2-oxoglutarate 5-aminotransferase activity"/>
    <property type="evidence" value="ECO:0007669"/>
    <property type="project" value="UniProtKB-UniRule"/>
</dbReference>
<comment type="miscellaneous">
    <text evidence="5">May also have succinyldiaminopimelate aminotransferase activity, thus carrying out the corresponding step in lysine biosynthesis.</text>
</comment>
<evidence type="ECO:0000256" key="3">
    <source>
        <dbReference type="ARBA" id="ARBA00022679"/>
    </source>
</evidence>
<feature type="binding site" evidence="5">
    <location>
        <begin position="107"/>
        <end position="108"/>
    </location>
    <ligand>
        <name>pyridoxal 5'-phosphate</name>
        <dbReference type="ChEBI" id="CHEBI:597326"/>
    </ligand>
</feature>
<feature type="binding site" evidence="5">
    <location>
        <position position="275"/>
    </location>
    <ligand>
        <name>N(2)-acetyl-L-ornithine</name>
        <dbReference type="ChEBI" id="CHEBI:57805"/>
    </ligand>
</feature>
<dbReference type="PIRSF" id="PIRSF000521">
    <property type="entry name" value="Transaminase_4ab_Lys_Orn"/>
    <property type="match status" value="1"/>
</dbReference>
<dbReference type="GO" id="GO:0042802">
    <property type="term" value="F:identical protein binding"/>
    <property type="evidence" value="ECO:0007669"/>
    <property type="project" value="TreeGrafter"/>
</dbReference>
<keyword evidence="4 5" id="KW-0663">Pyridoxal phosphate</keyword>
<evidence type="ECO:0000256" key="1">
    <source>
        <dbReference type="ARBA" id="ARBA00022576"/>
    </source>
</evidence>
<comment type="cofactor">
    <cofactor evidence="5">
        <name>pyridoxal 5'-phosphate</name>
        <dbReference type="ChEBI" id="CHEBI:597326"/>
    </cofactor>
    <text evidence="5">Binds 1 pyridoxal phosphate per subunit.</text>
</comment>
<dbReference type="UniPathway" id="UPA00068">
    <property type="reaction ID" value="UER00109"/>
</dbReference>
<keyword evidence="5" id="KW-0963">Cytoplasm</keyword>
<evidence type="ECO:0000256" key="2">
    <source>
        <dbReference type="ARBA" id="ARBA00022605"/>
    </source>
</evidence>
<comment type="caution">
    <text evidence="6">The sequence shown here is derived from an EMBL/GenBank/DDBJ whole genome shotgun (WGS) entry which is preliminary data.</text>
</comment>
<dbReference type="CDD" id="cd00610">
    <property type="entry name" value="OAT_like"/>
    <property type="match status" value="1"/>
</dbReference>
<keyword evidence="7" id="KW-1185">Reference proteome</keyword>
<organism evidence="6 7">
    <name type="scientific">Nocardioides aurantiacus</name>
    <dbReference type="NCBI Taxonomy" id="86796"/>
    <lineage>
        <taxon>Bacteria</taxon>
        <taxon>Bacillati</taxon>
        <taxon>Actinomycetota</taxon>
        <taxon>Actinomycetes</taxon>
        <taxon>Propionibacteriales</taxon>
        <taxon>Nocardioidaceae</taxon>
        <taxon>Nocardioides</taxon>
    </lineage>
</organism>
<dbReference type="NCBIfam" id="NF002325">
    <property type="entry name" value="PRK01278.1"/>
    <property type="match status" value="1"/>
</dbReference>
<dbReference type="InterPro" id="IPR005814">
    <property type="entry name" value="Aminotrans_3"/>
</dbReference>
<evidence type="ECO:0000256" key="4">
    <source>
        <dbReference type="ARBA" id="ARBA00022898"/>
    </source>
</evidence>
<keyword evidence="1 5" id="KW-0032">Aminotransferase</keyword>
<protein>
    <recommendedName>
        <fullName evidence="5">Acetylornithine aminotransferase</fullName>
        <shortName evidence="5">ACOAT</shortName>
        <ecNumber evidence="5">2.6.1.11</ecNumber>
    </recommendedName>
</protein>
<dbReference type="RefSeq" id="WP_123390606.1">
    <property type="nucleotide sequence ID" value="NZ_RKHO01000001.1"/>
</dbReference>
<dbReference type="PANTHER" id="PTHR11986">
    <property type="entry name" value="AMINOTRANSFERASE CLASS III"/>
    <property type="match status" value="1"/>
</dbReference>
<dbReference type="HAMAP" id="MF_01107">
    <property type="entry name" value="ArgD_aminotrans_3"/>
    <property type="match status" value="1"/>
</dbReference>
<dbReference type="GO" id="GO:0006526">
    <property type="term" value="P:L-arginine biosynthetic process"/>
    <property type="evidence" value="ECO:0007669"/>
    <property type="project" value="UniProtKB-UniRule"/>
</dbReference>
<dbReference type="NCBIfam" id="NF002874">
    <property type="entry name" value="PRK03244.1"/>
    <property type="match status" value="1"/>
</dbReference>
<dbReference type="PROSITE" id="PS00600">
    <property type="entry name" value="AA_TRANSFER_CLASS_3"/>
    <property type="match status" value="1"/>
</dbReference>